<accession>A0ACD4CZQ9</accession>
<organism evidence="1 2">
    <name type="scientific">Phyllobacterium zundukense</name>
    <dbReference type="NCBI Taxonomy" id="1867719"/>
    <lineage>
        <taxon>Bacteria</taxon>
        <taxon>Pseudomonadati</taxon>
        <taxon>Pseudomonadota</taxon>
        <taxon>Alphaproteobacteria</taxon>
        <taxon>Hyphomicrobiales</taxon>
        <taxon>Phyllobacteriaceae</taxon>
        <taxon>Phyllobacterium</taxon>
    </lineage>
</organism>
<keyword evidence="2" id="KW-1185">Reference proteome</keyword>
<dbReference type="EMBL" id="CP104972">
    <property type="protein sequence ID" value="UXN59085.1"/>
    <property type="molecule type" value="Genomic_DNA"/>
</dbReference>
<evidence type="ECO:0000313" key="1">
    <source>
        <dbReference type="EMBL" id="UXN59085.1"/>
    </source>
</evidence>
<reference evidence="1" key="1">
    <citation type="submission" date="2022-09" db="EMBL/GenBank/DDBJ databases">
        <title>Interaction between co-microsymbionts with complementary sets of symbiotic genes in legume-rhizobium systems.</title>
        <authorList>
            <person name="Safronova V."/>
            <person name="Sazanova A."/>
            <person name="Afonin A."/>
            <person name="Chirak E."/>
        </authorList>
    </citation>
    <scope>NUCLEOTIDE SEQUENCE</scope>
    <source>
        <strain evidence="1">A18/3m</strain>
    </source>
</reference>
<name>A0ACD4CZQ9_9HYPH</name>
<keyword evidence="1" id="KW-0614">Plasmid</keyword>
<evidence type="ECO:0000313" key="2">
    <source>
        <dbReference type="Proteomes" id="UP001061991"/>
    </source>
</evidence>
<protein>
    <submittedName>
        <fullName evidence="1">Uncharacterized protein</fullName>
    </submittedName>
</protein>
<dbReference type="Proteomes" id="UP001061991">
    <property type="component" value="Plasmid p_unnamed1"/>
</dbReference>
<sequence>MEMALPVVIAIHRSMDGFCYNEKSSQLGYIPDAMGVSRVLYAKEDNFAAWACLGTTKPKLSSRNARVALNVPISPAAKMAGLVTDNVASLALCG</sequence>
<proteinExistence type="predicted"/>
<geneLocation type="plasmid" evidence="1 2">
    <name>p_unnamed1</name>
</geneLocation>
<gene>
    <name evidence="1" type="ORF">N8E88_09435</name>
</gene>